<dbReference type="Pfam" id="PF01230">
    <property type="entry name" value="HIT"/>
    <property type="match status" value="1"/>
</dbReference>
<dbReference type="CDD" id="cd01277">
    <property type="entry name" value="HINT_subgroup"/>
    <property type="match status" value="1"/>
</dbReference>
<dbReference type="InterPro" id="IPR001310">
    <property type="entry name" value="Histidine_triad_HIT"/>
</dbReference>
<dbReference type="Gene3D" id="3.30.428.10">
    <property type="entry name" value="HIT-like"/>
    <property type="match status" value="1"/>
</dbReference>
<proteinExistence type="predicted"/>
<feature type="domain" description="HIT" evidence="4">
    <location>
        <begin position="4"/>
        <end position="111"/>
    </location>
</feature>
<organism evidence="5 6">
    <name type="scientific">Candidatus Uhrbacteria bacterium RIFCSPLOWO2_02_FULL_48_18</name>
    <dbReference type="NCBI Taxonomy" id="1802408"/>
    <lineage>
        <taxon>Bacteria</taxon>
        <taxon>Candidatus Uhriibacteriota</taxon>
    </lineage>
</organism>
<dbReference type="SUPFAM" id="SSF54197">
    <property type="entry name" value="HIT-like"/>
    <property type="match status" value="1"/>
</dbReference>
<dbReference type="PANTHER" id="PTHR46648:SF1">
    <property type="entry name" value="ADENOSINE 5'-MONOPHOSPHORAMIDASE HNT1"/>
    <property type="match status" value="1"/>
</dbReference>
<evidence type="ECO:0000313" key="6">
    <source>
        <dbReference type="Proteomes" id="UP000176593"/>
    </source>
</evidence>
<reference evidence="5 6" key="1">
    <citation type="journal article" date="2016" name="Nat. Commun.">
        <title>Thousands of microbial genomes shed light on interconnected biogeochemical processes in an aquifer system.</title>
        <authorList>
            <person name="Anantharaman K."/>
            <person name="Brown C.T."/>
            <person name="Hug L.A."/>
            <person name="Sharon I."/>
            <person name="Castelle C.J."/>
            <person name="Probst A.J."/>
            <person name="Thomas B.C."/>
            <person name="Singh A."/>
            <person name="Wilkins M.J."/>
            <person name="Karaoz U."/>
            <person name="Brodie E.L."/>
            <person name="Williams K.H."/>
            <person name="Hubbard S.S."/>
            <person name="Banfield J.F."/>
        </authorList>
    </citation>
    <scope>NUCLEOTIDE SEQUENCE [LARGE SCALE GENOMIC DNA]</scope>
</reference>
<protein>
    <recommendedName>
        <fullName evidence="4">HIT domain-containing protein</fullName>
    </recommendedName>
</protein>
<dbReference type="GO" id="GO:0003824">
    <property type="term" value="F:catalytic activity"/>
    <property type="evidence" value="ECO:0007669"/>
    <property type="project" value="InterPro"/>
</dbReference>
<evidence type="ECO:0000259" key="4">
    <source>
        <dbReference type="PROSITE" id="PS51084"/>
    </source>
</evidence>
<gene>
    <name evidence="5" type="ORF">A3I41_04415</name>
</gene>
<evidence type="ECO:0000313" key="5">
    <source>
        <dbReference type="EMBL" id="OGL86792.1"/>
    </source>
</evidence>
<dbReference type="PROSITE" id="PS00892">
    <property type="entry name" value="HIT_1"/>
    <property type="match status" value="1"/>
</dbReference>
<dbReference type="EMBL" id="MGEQ01000005">
    <property type="protein sequence ID" value="OGL86792.1"/>
    <property type="molecule type" value="Genomic_DNA"/>
</dbReference>
<dbReference type="PRINTS" id="PR00332">
    <property type="entry name" value="HISTRIAD"/>
</dbReference>
<dbReference type="PANTHER" id="PTHR46648">
    <property type="entry name" value="HIT FAMILY PROTEIN 1"/>
    <property type="match status" value="1"/>
</dbReference>
<dbReference type="InterPro" id="IPR019808">
    <property type="entry name" value="Histidine_triad_CS"/>
</dbReference>
<dbReference type="InterPro" id="IPR036265">
    <property type="entry name" value="HIT-like_sf"/>
</dbReference>
<evidence type="ECO:0000256" key="2">
    <source>
        <dbReference type="PIRSR" id="PIRSR601310-3"/>
    </source>
</evidence>
<dbReference type="PROSITE" id="PS51084">
    <property type="entry name" value="HIT_2"/>
    <property type="match status" value="1"/>
</dbReference>
<sequence>MDTIFDKIIRKEIPAEILYEDDRVIAFLDIFPVNPGHTLFVPKESCENILCTSDEALVHLFSVAKKLAPAILQSVGATDFNFNTNNGPIAGQVIMHTHFHLIPRFENDGHAMWGHQNATSEELAELGKRIRLSVDEMRASK</sequence>
<feature type="active site" description="Tele-AMP-histidine intermediate" evidence="1">
    <location>
        <position position="98"/>
    </location>
</feature>
<dbReference type="AlphaFoldDB" id="A0A1F7V8A8"/>
<comment type="caution">
    <text evidence="5">The sequence shown here is derived from an EMBL/GenBank/DDBJ whole genome shotgun (WGS) entry which is preliminary data.</text>
</comment>
<accession>A0A1F7V8A8</accession>
<dbReference type="InterPro" id="IPR011146">
    <property type="entry name" value="HIT-like"/>
</dbReference>
<evidence type="ECO:0000256" key="1">
    <source>
        <dbReference type="PIRSR" id="PIRSR601310-1"/>
    </source>
</evidence>
<dbReference type="InterPro" id="IPR039384">
    <property type="entry name" value="HINT"/>
</dbReference>
<feature type="short sequence motif" description="Histidine triad motif" evidence="2 3">
    <location>
        <begin position="96"/>
        <end position="100"/>
    </location>
</feature>
<evidence type="ECO:0000256" key="3">
    <source>
        <dbReference type="PROSITE-ProRule" id="PRU00464"/>
    </source>
</evidence>
<dbReference type="Proteomes" id="UP000176593">
    <property type="component" value="Unassembled WGS sequence"/>
</dbReference>
<name>A0A1F7V8A8_9BACT</name>
<dbReference type="GO" id="GO:0009117">
    <property type="term" value="P:nucleotide metabolic process"/>
    <property type="evidence" value="ECO:0007669"/>
    <property type="project" value="TreeGrafter"/>
</dbReference>